<dbReference type="PANTHER" id="PTHR47331">
    <property type="entry name" value="PHD-TYPE DOMAIN-CONTAINING PROTEIN"/>
    <property type="match status" value="1"/>
</dbReference>
<protein>
    <recommendedName>
        <fullName evidence="1">DUF5641 domain-containing protein</fullName>
    </recommendedName>
</protein>
<evidence type="ECO:0000313" key="3">
    <source>
        <dbReference type="Proteomes" id="UP000054632"/>
    </source>
</evidence>
<dbReference type="Proteomes" id="UP000054632">
    <property type="component" value="Unassembled WGS sequence"/>
</dbReference>
<accession>A0A0V1DTF3</accession>
<dbReference type="AlphaFoldDB" id="A0A0V1DTF3"/>
<comment type="caution">
    <text evidence="2">The sequence shown here is derived from an EMBL/GenBank/DDBJ whole genome shotgun (WGS) entry which is preliminary data.</text>
</comment>
<organism evidence="2 3">
    <name type="scientific">Trichinella pseudospiralis</name>
    <name type="common">Parasitic roundworm</name>
    <dbReference type="NCBI Taxonomy" id="6337"/>
    <lineage>
        <taxon>Eukaryota</taxon>
        <taxon>Metazoa</taxon>
        <taxon>Ecdysozoa</taxon>
        <taxon>Nematoda</taxon>
        <taxon>Enoplea</taxon>
        <taxon>Dorylaimia</taxon>
        <taxon>Trichinellida</taxon>
        <taxon>Trichinellidae</taxon>
        <taxon>Trichinella</taxon>
    </lineage>
</organism>
<dbReference type="Pfam" id="PF18701">
    <property type="entry name" value="DUF5641"/>
    <property type="match status" value="1"/>
</dbReference>
<gene>
    <name evidence="2" type="ORF">T4A_4589</name>
</gene>
<proteinExistence type="predicted"/>
<name>A0A0V1DTF3_TRIPS</name>
<reference evidence="2 3" key="1">
    <citation type="submission" date="2015-01" db="EMBL/GenBank/DDBJ databases">
        <title>Evolution of Trichinella species and genotypes.</title>
        <authorList>
            <person name="Korhonen P.K."/>
            <person name="Edoardo P."/>
            <person name="Giuseppe L.R."/>
            <person name="Gasser R.B."/>
        </authorList>
    </citation>
    <scope>NUCLEOTIDE SEQUENCE [LARGE SCALE GENOMIC DNA]</scope>
    <source>
        <strain evidence="2">ISS13</strain>
    </source>
</reference>
<dbReference type="EMBL" id="JYDR01000343">
    <property type="protein sequence ID" value="KRY64598.1"/>
    <property type="molecule type" value="Genomic_DNA"/>
</dbReference>
<feature type="non-terminal residue" evidence="2">
    <location>
        <position position="339"/>
    </location>
</feature>
<evidence type="ECO:0000259" key="1">
    <source>
        <dbReference type="Pfam" id="PF18701"/>
    </source>
</evidence>
<dbReference type="InterPro" id="IPR040676">
    <property type="entry name" value="DUF5641"/>
</dbReference>
<evidence type="ECO:0000313" key="2">
    <source>
        <dbReference type="EMBL" id="KRY64598.1"/>
    </source>
</evidence>
<dbReference type="Gene3D" id="3.30.420.10">
    <property type="entry name" value="Ribonuclease H-like superfamily/Ribonuclease H"/>
    <property type="match status" value="1"/>
</dbReference>
<dbReference type="GO" id="GO:0003676">
    <property type="term" value="F:nucleic acid binding"/>
    <property type="evidence" value="ECO:0007669"/>
    <property type="project" value="InterPro"/>
</dbReference>
<feature type="domain" description="DUF5641" evidence="1">
    <location>
        <begin position="239"/>
        <end position="315"/>
    </location>
</feature>
<sequence>MLRQVFWILRGRRNVKRIIKNCPCCRRVGSKPFVLKMAPLPADQNQPTRPFDNTGLNLAGPLLTRNGKMIYLHCHPSSTPGSCIRRDSSQSNGIIRQFLVRRGKTRILQSDNFRSFKQLDQELQLLSEKIMADCPEKELSSDGIQWKISARDGRIWERLIRSKKNSLQKLSTILYHIEARINARPLTNLSDDAKEQEALTPYHFLTSTNFMDLPEVNPENEERVLRVTTTLELRKVCSSLQRLIALWWKRWKAEYIVALNKFQKWHYSNEVPEMGVAVIDECNDLKNKWKLGKIIKLYPGRDGIARTAKLHLTEAWMACRTDGHLSIMEREDVKSYASS</sequence>
<dbReference type="InterPro" id="IPR036397">
    <property type="entry name" value="RNaseH_sf"/>
</dbReference>